<dbReference type="SUPFAM" id="SSF52540">
    <property type="entry name" value="P-loop containing nucleoside triphosphate hydrolases"/>
    <property type="match status" value="1"/>
</dbReference>
<dbReference type="Pfam" id="PF00271">
    <property type="entry name" value="Helicase_C"/>
    <property type="match status" value="1"/>
</dbReference>
<name>A0A447T5T4_CHRVL</name>
<keyword evidence="3" id="KW-0413">Isomerase</keyword>
<evidence type="ECO:0000256" key="6">
    <source>
        <dbReference type="ARBA" id="ARBA00044535"/>
    </source>
</evidence>
<dbReference type="InterPro" id="IPR027417">
    <property type="entry name" value="P-loop_NTPase"/>
</dbReference>
<organism evidence="9 10">
    <name type="scientific">Chromobacterium violaceum</name>
    <dbReference type="NCBI Taxonomy" id="536"/>
    <lineage>
        <taxon>Bacteria</taxon>
        <taxon>Pseudomonadati</taxon>
        <taxon>Pseudomonadota</taxon>
        <taxon>Betaproteobacteria</taxon>
        <taxon>Neisseriales</taxon>
        <taxon>Chromobacteriaceae</taxon>
        <taxon>Chromobacterium</taxon>
    </lineage>
</organism>
<dbReference type="PROSITE" id="PS51194">
    <property type="entry name" value="HELICASE_CTER"/>
    <property type="match status" value="1"/>
</dbReference>
<gene>
    <name evidence="9" type="primary">recQ_3</name>
    <name evidence="9" type="ORF">NCTC9695_00647</name>
</gene>
<dbReference type="GO" id="GO:0006310">
    <property type="term" value="P:DNA recombination"/>
    <property type="evidence" value="ECO:0007669"/>
    <property type="project" value="TreeGrafter"/>
</dbReference>
<dbReference type="SMART" id="SM00490">
    <property type="entry name" value="HELICc"/>
    <property type="match status" value="1"/>
</dbReference>
<comment type="catalytic activity">
    <reaction evidence="4">
        <text>Couples ATP hydrolysis with the unwinding of duplex DNA by translocating in the 3'-5' direction.</text>
        <dbReference type="EC" id="5.6.2.4"/>
    </reaction>
</comment>
<evidence type="ECO:0000256" key="7">
    <source>
        <dbReference type="ARBA" id="ARBA00044550"/>
    </source>
</evidence>
<proteinExistence type="inferred from homology"/>
<evidence type="ECO:0000259" key="8">
    <source>
        <dbReference type="PROSITE" id="PS51194"/>
    </source>
</evidence>
<keyword evidence="9" id="KW-0378">Hydrolase</keyword>
<keyword evidence="9" id="KW-0347">Helicase</keyword>
<evidence type="ECO:0000256" key="5">
    <source>
        <dbReference type="ARBA" id="ARBA00034808"/>
    </source>
</evidence>
<dbReference type="Pfam" id="PF16124">
    <property type="entry name" value="RecQ_Zn_bind"/>
    <property type="match status" value="1"/>
</dbReference>
<dbReference type="InterPro" id="IPR036388">
    <property type="entry name" value="WH-like_DNA-bd_sf"/>
</dbReference>
<dbReference type="Proteomes" id="UP000275777">
    <property type="component" value="Chromosome"/>
</dbReference>
<keyword evidence="2" id="KW-0238">DNA-binding</keyword>
<dbReference type="Gene3D" id="1.10.10.10">
    <property type="entry name" value="Winged helix-like DNA-binding domain superfamily/Winged helix DNA-binding domain"/>
    <property type="match status" value="1"/>
</dbReference>
<accession>A0A447T5T4</accession>
<evidence type="ECO:0000313" key="10">
    <source>
        <dbReference type="Proteomes" id="UP000275777"/>
    </source>
</evidence>
<evidence type="ECO:0000256" key="4">
    <source>
        <dbReference type="ARBA" id="ARBA00034617"/>
    </source>
</evidence>
<keyword evidence="9" id="KW-0067">ATP-binding</keyword>
<evidence type="ECO:0000256" key="2">
    <source>
        <dbReference type="ARBA" id="ARBA00023125"/>
    </source>
</evidence>
<feature type="domain" description="Helicase C-terminal" evidence="8">
    <location>
        <begin position="1"/>
        <end position="118"/>
    </location>
</feature>
<dbReference type="GO" id="GO:0003677">
    <property type="term" value="F:DNA binding"/>
    <property type="evidence" value="ECO:0007669"/>
    <property type="project" value="UniProtKB-KW"/>
</dbReference>
<dbReference type="PANTHER" id="PTHR13710">
    <property type="entry name" value="DNA HELICASE RECQ FAMILY MEMBER"/>
    <property type="match status" value="1"/>
</dbReference>
<dbReference type="GO" id="GO:0030894">
    <property type="term" value="C:replisome"/>
    <property type="evidence" value="ECO:0007669"/>
    <property type="project" value="TreeGrafter"/>
</dbReference>
<dbReference type="AlphaFoldDB" id="A0A447T5T4"/>
<dbReference type="GO" id="GO:0043138">
    <property type="term" value="F:3'-5' DNA helicase activity"/>
    <property type="evidence" value="ECO:0007669"/>
    <property type="project" value="UniProtKB-EC"/>
</dbReference>
<dbReference type="EMBL" id="LR134182">
    <property type="protein sequence ID" value="VEB40256.1"/>
    <property type="molecule type" value="Genomic_DNA"/>
</dbReference>
<protein>
    <recommendedName>
        <fullName evidence="6">ATP-dependent DNA helicase RecQ</fullName>
        <ecNumber evidence="5">5.6.2.4</ecNumber>
    </recommendedName>
    <alternativeName>
        <fullName evidence="7">DNA 3'-5' helicase RecQ</fullName>
    </alternativeName>
</protein>
<dbReference type="GO" id="GO:0006281">
    <property type="term" value="P:DNA repair"/>
    <property type="evidence" value="ECO:0007669"/>
    <property type="project" value="TreeGrafter"/>
</dbReference>
<dbReference type="InterPro" id="IPR001650">
    <property type="entry name" value="Helicase_C-like"/>
</dbReference>
<evidence type="ECO:0000256" key="1">
    <source>
        <dbReference type="ARBA" id="ARBA00005446"/>
    </source>
</evidence>
<dbReference type="GO" id="GO:0005737">
    <property type="term" value="C:cytoplasm"/>
    <property type="evidence" value="ECO:0007669"/>
    <property type="project" value="TreeGrafter"/>
</dbReference>
<evidence type="ECO:0000256" key="3">
    <source>
        <dbReference type="ARBA" id="ARBA00023235"/>
    </source>
</evidence>
<dbReference type="GO" id="GO:0009378">
    <property type="term" value="F:four-way junction helicase activity"/>
    <property type="evidence" value="ECO:0007669"/>
    <property type="project" value="TreeGrafter"/>
</dbReference>
<dbReference type="EC" id="5.6.2.4" evidence="5"/>
<dbReference type="Gene3D" id="3.40.50.300">
    <property type="entry name" value="P-loop containing nucleotide triphosphate hydrolases"/>
    <property type="match status" value="1"/>
</dbReference>
<dbReference type="InterPro" id="IPR032284">
    <property type="entry name" value="RecQ_Zn-bd"/>
</dbReference>
<keyword evidence="9" id="KW-0547">Nucleotide-binding</keyword>
<dbReference type="GO" id="GO:0016787">
    <property type="term" value="F:hydrolase activity"/>
    <property type="evidence" value="ECO:0007669"/>
    <property type="project" value="UniProtKB-KW"/>
</dbReference>
<reference evidence="9 10" key="1">
    <citation type="submission" date="2018-12" db="EMBL/GenBank/DDBJ databases">
        <authorList>
            <consortium name="Pathogen Informatics"/>
        </authorList>
    </citation>
    <scope>NUCLEOTIDE SEQUENCE [LARGE SCALE GENOMIC DNA]</scope>
    <source>
        <strain evidence="9 10">NCTC9695</strain>
    </source>
</reference>
<evidence type="ECO:0000313" key="9">
    <source>
        <dbReference type="EMBL" id="VEB40256.1"/>
    </source>
</evidence>
<dbReference type="GO" id="GO:0043590">
    <property type="term" value="C:bacterial nucleoid"/>
    <property type="evidence" value="ECO:0007669"/>
    <property type="project" value="TreeGrafter"/>
</dbReference>
<dbReference type="PANTHER" id="PTHR13710:SF105">
    <property type="entry name" value="ATP-DEPENDENT DNA HELICASE Q1"/>
    <property type="match status" value="1"/>
</dbReference>
<sequence length="209" mass="22612">MLRENGIEALAYHAGMSHAEREANQRLFLREDGIVMVATVAFGMGIDKPDVRFVAHIDMPKSPENFYQESGRAGRDGLPSASWLCYGLNDVVQLRQMIEGGEMAELQKQVELSKLDAMLAFCETAGCRRQHILAHFGEASKPCGHCDNCLHPPITYDAPNRCASCCPASIEWGSAFRPATSSTCCWVGRAPASATTATTSSAPTASART</sequence>
<comment type="similarity">
    <text evidence="1">Belongs to the helicase family. RecQ subfamily.</text>
</comment>